<dbReference type="CDD" id="cd16359">
    <property type="entry name" value="VOC_BsCatE_like_C"/>
    <property type="match status" value="1"/>
</dbReference>
<dbReference type="Pfam" id="PF00903">
    <property type="entry name" value="Glyoxalase"/>
    <property type="match status" value="2"/>
</dbReference>
<feature type="domain" description="VOC" evidence="2">
    <location>
        <begin position="177"/>
        <end position="294"/>
    </location>
</feature>
<dbReference type="RefSeq" id="WP_046456044.1">
    <property type="nucleotide sequence ID" value="NZ_BAAAOB010000001.1"/>
</dbReference>
<dbReference type="InterPro" id="IPR004360">
    <property type="entry name" value="Glyas_Fos-R_dOase_dom"/>
</dbReference>
<evidence type="ECO:0000256" key="1">
    <source>
        <dbReference type="ARBA" id="ARBA00022723"/>
    </source>
</evidence>
<keyword evidence="1" id="KW-0479">Metal-binding</keyword>
<comment type="caution">
    <text evidence="3">The sequence shown here is derived from an EMBL/GenBank/DDBJ whole genome shotgun (WGS) entry which is preliminary data.</text>
</comment>
<evidence type="ECO:0000259" key="2">
    <source>
        <dbReference type="PROSITE" id="PS51819"/>
    </source>
</evidence>
<protein>
    <submittedName>
        <fullName evidence="3">VOC family protein</fullName>
    </submittedName>
</protein>
<name>A0ABP4XGI1_9MICO</name>
<accession>A0ABP4XGI1</accession>
<dbReference type="SUPFAM" id="SSF54593">
    <property type="entry name" value="Glyoxalase/Bleomycin resistance protein/Dihydroxybiphenyl dioxygenase"/>
    <property type="match status" value="2"/>
</dbReference>
<dbReference type="PROSITE" id="PS00934">
    <property type="entry name" value="GLYOXALASE_I_1"/>
    <property type="match status" value="1"/>
</dbReference>
<dbReference type="PROSITE" id="PS51819">
    <property type="entry name" value="VOC"/>
    <property type="match status" value="2"/>
</dbReference>
<gene>
    <name evidence="3" type="ORF">GCM10009768_08690</name>
</gene>
<dbReference type="InterPro" id="IPR037523">
    <property type="entry name" value="VOC_core"/>
</dbReference>
<dbReference type="PANTHER" id="PTHR43279:SF1">
    <property type="entry name" value="CATECHOL-2,3-DIOXYGENASE"/>
    <property type="match status" value="1"/>
</dbReference>
<dbReference type="EMBL" id="BAAAOB010000001">
    <property type="protein sequence ID" value="GAA1782005.1"/>
    <property type="molecule type" value="Genomic_DNA"/>
</dbReference>
<dbReference type="Gene3D" id="3.10.180.10">
    <property type="entry name" value="2,3-Dihydroxybiphenyl 1,2-Dioxygenase, domain 1"/>
    <property type="match status" value="2"/>
</dbReference>
<dbReference type="InterPro" id="IPR018146">
    <property type="entry name" value="Glyoxalase_1_CS"/>
</dbReference>
<keyword evidence="4" id="KW-1185">Reference proteome</keyword>
<sequence>MTAQLQTDLLPDATAMGAVTLAVADLDRMLDFYHGAMGLQVLAQERGTAILGRRGVPVLVLDQDGALAHAPATAAGLYHTAFLFESAAELASVVASVARGYAARFQGSSDHLVSEAFYFADPEGNGVELYVDRPRDTWSIANGGEITMGTLPLDPNRYLQEHLTEAGSLAVADTPASVGHVHLKVGDIASARAFYVDTLGFAVTATLRDQALFVSAGGYHHHLGMNTWESRGAGERSPALGLGEVTIELPTADAIGALSERLGSRGVAREFDGRELTVLDPWRNRVRVRVSGSE</sequence>
<dbReference type="InterPro" id="IPR029068">
    <property type="entry name" value="Glyas_Bleomycin-R_OHBP_Dase"/>
</dbReference>
<proteinExistence type="predicted"/>
<dbReference type="Proteomes" id="UP001500851">
    <property type="component" value="Unassembled WGS sequence"/>
</dbReference>
<dbReference type="PANTHER" id="PTHR43279">
    <property type="entry name" value="CATECHOL-2,3-DIOXYGENASE"/>
    <property type="match status" value="1"/>
</dbReference>
<reference evidence="4" key="1">
    <citation type="journal article" date="2019" name="Int. J. Syst. Evol. Microbiol.">
        <title>The Global Catalogue of Microorganisms (GCM) 10K type strain sequencing project: providing services to taxonomists for standard genome sequencing and annotation.</title>
        <authorList>
            <consortium name="The Broad Institute Genomics Platform"/>
            <consortium name="The Broad Institute Genome Sequencing Center for Infectious Disease"/>
            <person name="Wu L."/>
            <person name="Ma J."/>
        </authorList>
    </citation>
    <scope>NUCLEOTIDE SEQUENCE [LARGE SCALE GENOMIC DNA]</scope>
    <source>
        <strain evidence="4">JCM 14736</strain>
    </source>
</reference>
<organism evidence="3 4">
    <name type="scientific">Leucobacter iarius</name>
    <dbReference type="NCBI Taxonomy" id="333963"/>
    <lineage>
        <taxon>Bacteria</taxon>
        <taxon>Bacillati</taxon>
        <taxon>Actinomycetota</taxon>
        <taxon>Actinomycetes</taxon>
        <taxon>Micrococcales</taxon>
        <taxon>Microbacteriaceae</taxon>
        <taxon>Leucobacter</taxon>
    </lineage>
</organism>
<evidence type="ECO:0000313" key="4">
    <source>
        <dbReference type="Proteomes" id="UP001500851"/>
    </source>
</evidence>
<evidence type="ECO:0000313" key="3">
    <source>
        <dbReference type="EMBL" id="GAA1782005.1"/>
    </source>
</evidence>
<feature type="domain" description="VOC" evidence="2">
    <location>
        <begin position="15"/>
        <end position="132"/>
    </location>
</feature>